<feature type="compositionally biased region" description="Low complexity" evidence="1">
    <location>
        <begin position="448"/>
        <end position="460"/>
    </location>
</feature>
<feature type="compositionally biased region" description="Basic and acidic residues" evidence="1">
    <location>
        <begin position="408"/>
        <end position="420"/>
    </location>
</feature>
<proteinExistence type="predicted"/>
<dbReference type="RefSeq" id="WP_387703125.1">
    <property type="nucleotide sequence ID" value="NZ_JBIAMX010000029.1"/>
</dbReference>
<gene>
    <name evidence="3" type="ORF">ACFYTF_29305</name>
</gene>
<feature type="compositionally biased region" description="Pro residues" evidence="1">
    <location>
        <begin position="424"/>
        <end position="443"/>
    </location>
</feature>
<evidence type="ECO:0000256" key="1">
    <source>
        <dbReference type="SAM" id="MobiDB-lite"/>
    </source>
</evidence>
<dbReference type="Pfam" id="PF25310">
    <property type="entry name" value="VG15"/>
    <property type="match status" value="1"/>
</dbReference>
<dbReference type="Pfam" id="PF03496">
    <property type="entry name" value="ADPrib_exo_Tox"/>
    <property type="match status" value="1"/>
</dbReference>
<feature type="compositionally biased region" description="Polar residues" evidence="1">
    <location>
        <begin position="160"/>
        <end position="172"/>
    </location>
</feature>
<dbReference type="SUPFAM" id="SSF56399">
    <property type="entry name" value="ADP-ribosylation"/>
    <property type="match status" value="1"/>
</dbReference>
<feature type="compositionally biased region" description="Basic and acidic residues" evidence="1">
    <location>
        <begin position="198"/>
        <end position="222"/>
    </location>
</feature>
<protein>
    <submittedName>
        <fullName evidence="3">ADP-ribosyltransferase</fullName>
    </submittedName>
</protein>
<comment type="caution">
    <text evidence="3">The sequence shown here is derived from an EMBL/GenBank/DDBJ whole genome shotgun (WGS) entry which is preliminary data.</text>
</comment>
<dbReference type="EMBL" id="JBIAMX010000029">
    <property type="protein sequence ID" value="MFF0546941.1"/>
    <property type="molecule type" value="Genomic_DNA"/>
</dbReference>
<dbReference type="InterPro" id="IPR057369">
    <property type="entry name" value="VG15"/>
</dbReference>
<evidence type="ECO:0000313" key="3">
    <source>
        <dbReference type="EMBL" id="MFF0546941.1"/>
    </source>
</evidence>
<name>A0ABW6PWX4_9NOCA</name>
<feature type="compositionally biased region" description="Low complexity" evidence="1">
    <location>
        <begin position="124"/>
        <end position="136"/>
    </location>
</feature>
<dbReference type="Gene3D" id="3.90.176.10">
    <property type="entry name" value="Toxin ADP-ribosyltransferase, Chain A, domain 1"/>
    <property type="match status" value="1"/>
</dbReference>
<feature type="compositionally biased region" description="Basic and acidic residues" evidence="1">
    <location>
        <begin position="97"/>
        <end position="112"/>
    </location>
</feature>
<dbReference type="Proteomes" id="UP001601444">
    <property type="component" value="Unassembled WGS sequence"/>
</dbReference>
<feature type="region of interest" description="Disordered" evidence="1">
    <location>
        <begin position="85"/>
        <end position="225"/>
    </location>
</feature>
<accession>A0ABW6PWX4</accession>
<evidence type="ECO:0000313" key="4">
    <source>
        <dbReference type="Proteomes" id="UP001601444"/>
    </source>
</evidence>
<feature type="domain" description="ADP ribosyltransferase" evidence="2">
    <location>
        <begin position="475"/>
        <end position="621"/>
    </location>
</feature>
<evidence type="ECO:0000259" key="2">
    <source>
        <dbReference type="Pfam" id="PF03496"/>
    </source>
</evidence>
<dbReference type="PROSITE" id="PS51996">
    <property type="entry name" value="TR_MART"/>
    <property type="match status" value="1"/>
</dbReference>
<keyword evidence="4" id="KW-1185">Reference proteome</keyword>
<feature type="compositionally biased region" description="Basic and acidic residues" evidence="1">
    <location>
        <begin position="142"/>
        <end position="154"/>
    </location>
</feature>
<dbReference type="InterPro" id="IPR003540">
    <property type="entry name" value="ADP-ribosyltransferase"/>
</dbReference>
<sequence>MLDPTQLAAWTAQLSRLILRWMSTYGVPVTRDERWQMARHLHPHVERIRRQAYEQTSAQLREQGLRPAPMRQYRPSALVSAIERATGAEPPAQARRARPEDRGVEPAEDRRSAPARQTPPAPAEQPAAPTAERPAPVQRPAPAEESRREDRAEPAPEAPRQTSSRARVSVTPTPAEPQRPRSRVSVTAPEQQAGPRVRVNDLDPESRRQARSRVEVTGENRSEPTVVRAVTDRVAATVERHVRNVDRDTVVATANAAGDEIGWARVLSGGENCPFCAMLASRGPVYRSDKSALTVVGDRRGRARGSRAVGESYHDHCDCSAVLVREGQDWDGREEFERLERMWVAASAAHPRDTTRAFNRAWRRIQREPALEDDYTRLWEESTQGLEGSAALRAFGQAAAENPPEALDASRRSPSRRGDDPPADPEPTTPDPGPDDNPPPGPPGSGDAGPAAGDQDPFDGLPFPHPWTVGQDLGSLSAEERNELRHYAVGGYRDVNDAMRGRREMTPELERRIGLLRSAIDARPLTRTYRVTRTAEAADLGLDGRTIDESLIGDWLREPAFMSTSGHRNPPYLMNRANPVILDLIVPEGTPGVAIDDSLTTQEMVEKERELLLADGVRILIIGVRYDDERQAPRLQGRVVHESRRDS</sequence>
<organism evidence="3 4">
    <name type="scientific">Nocardia thailandica</name>
    <dbReference type="NCBI Taxonomy" id="257275"/>
    <lineage>
        <taxon>Bacteria</taxon>
        <taxon>Bacillati</taxon>
        <taxon>Actinomycetota</taxon>
        <taxon>Actinomycetes</taxon>
        <taxon>Mycobacteriales</taxon>
        <taxon>Nocardiaceae</taxon>
        <taxon>Nocardia</taxon>
    </lineage>
</organism>
<reference evidence="3 4" key="1">
    <citation type="submission" date="2024-10" db="EMBL/GenBank/DDBJ databases">
        <title>The Natural Products Discovery Center: Release of the First 8490 Sequenced Strains for Exploring Actinobacteria Biosynthetic Diversity.</title>
        <authorList>
            <person name="Kalkreuter E."/>
            <person name="Kautsar S.A."/>
            <person name="Yang D."/>
            <person name="Bader C.D."/>
            <person name="Teijaro C.N."/>
            <person name="Fluegel L."/>
            <person name="Davis C.M."/>
            <person name="Simpson J.R."/>
            <person name="Lauterbach L."/>
            <person name="Steele A.D."/>
            <person name="Gui C."/>
            <person name="Meng S."/>
            <person name="Li G."/>
            <person name="Viehrig K."/>
            <person name="Ye F."/>
            <person name="Su P."/>
            <person name="Kiefer A.F."/>
            <person name="Nichols A."/>
            <person name="Cepeda A.J."/>
            <person name="Yan W."/>
            <person name="Fan B."/>
            <person name="Jiang Y."/>
            <person name="Adhikari A."/>
            <person name="Zheng C.-J."/>
            <person name="Schuster L."/>
            <person name="Cowan T.M."/>
            <person name="Smanski M.J."/>
            <person name="Chevrette M.G."/>
            <person name="De Carvalho L.P.S."/>
            <person name="Shen B."/>
        </authorList>
    </citation>
    <scope>NUCLEOTIDE SEQUENCE [LARGE SCALE GENOMIC DNA]</scope>
    <source>
        <strain evidence="3 4">NPDC004045</strain>
    </source>
</reference>
<feature type="region of interest" description="Disordered" evidence="1">
    <location>
        <begin position="400"/>
        <end position="472"/>
    </location>
</feature>